<dbReference type="InterPro" id="IPR050951">
    <property type="entry name" value="Retrovirus_Pol_polyprotein"/>
</dbReference>
<dbReference type="PANTHER" id="PTHR37984">
    <property type="entry name" value="PROTEIN CBG26694"/>
    <property type="match status" value="1"/>
</dbReference>
<dbReference type="SUPFAM" id="SSF56672">
    <property type="entry name" value="DNA/RNA polymerases"/>
    <property type="match status" value="1"/>
</dbReference>
<dbReference type="EMBL" id="JACGWO010000003">
    <property type="protein sequence ID" value="KAK4430950.1"/>
    <property type="molecule type" value="Genomic_DNA"/>
</dbReference>
<evidence type="ECO:0000313" key="1">
    <source>
        <dbReference type="EMBL" id="KAK4430950.1"/>
    </source>
</evidence>
<proteinExistence type="predicted"/>
<dbReference type="AlphaFoldDB" id="A0AAE1YIM4"/>
<keyword evidence="2" id="KW-1185">Reference proteome</keyword>
<sequence>MTNADEANNASAVGGPSSPIVLTLLQDNTLFAKLSKCHFGVPSIDYFGHIISAVSVAADPTKIQTIDDWPLPTSFMTLHAFLGLTGYYHHFVHHYATLVELLNASY</sequence>
<reference evidence="1" key="2">
    <citation type="journal article" date="2024" name="Plant">
        <title>Genomic evolution and insights into agronomic trait innovations of Sesamum species.</title>
        <authorList>
            <person name="Miao H."/>
            <person name="Wang L."/>
            <person name="Qu L."/>
            <person name="Liu H."/>
            <person name="Sun Y."/>
            <person name="Le M."/>
            <person name="Wang Q."/>
            <person name="Wei S."/>
            <person name="Zheng Y."/>
            <person name="Lin W."/>
            <person name="Duan Y."/>
            <person name="Cao H."/>
            <person name="Xiong S."/>
            <person name="Wang X."/>
            <person name="Wei L."/>
            <person name="Li C."/>
            <person name="Ma Q."/>
            <person name="Ju M."/>
            <person name="Zhao R."/>
            <person name="Li G."/>
            <person name="Mu C."/>
            <person name="Tian Q."/>
            <person name="Mei H."/>
            <person name="Zhang T."/>
            <person name="Gao T."/>
            <person name="Zhang H."/>
        </authorList>
    </citation>
    <scope>NUCLEOTIDE SEQUENCE</scope>
    <source>
        <strain evidence="1">3651</strain>
    </source>
</reference>
<gene>
    <name evidence="1" type="ORF">Salat_0857000</name>
</gene>
<dbReference type="PANTHER" id="PTHR37984:SF5">
    <property type="entry name" value="PROTEIN NYNRIN-LIKE"/>
    <property type="match status" value="1"/>
</dbReference>
<dbReference type="InterPro" id="IPR043502">
    <property type="entry name" value="DNA/RNA_pol_sf"/>
</dbReference>
<comment type="caution">
    <text evidence="1">The sequence shown here is derived from an EMBL/GenBank/DDBJ whole genome shotgun (WGS) entry which is preliminary data.</text>
</comment>
<name>A0AAE1YIM4_9LAMI</name>
<dbReference type="Gene3D" id="3.30.70.270">
    <property type="match status" value="2"/>
</dbReference>
<accession>A0AAE1YIM4</accession>
<dbReference type="Proteomes" id="UP001293254">
    <property type="component" value="Unassembled WGS sequence"/>
</dbReference>
<protein>
    <submittedName>
        <fullName evidence="1">Uncharacterized protein</fullName>
    </submittedName>
</protein>
<evidence type="ECO:0000313" key="2">
    <source>
        <dbReference type="Proteomes" id="UP001293254"/>
    </source>
</evidence>
<organism evidence="1 2">
    <name type="scientific">Sesamum alatum</name>
    <dbReference type="NCBI Taxonomy" id="300844"/>
    <lineage>
        <taxon>Eukaryota</taxon>
        <taxon>Viridiplantae</taxon>
        <taxon>Streptophyta</taxon>
        <taxon>Embryophyta</taxon>
        <taxon>Tracheophyta</taxon>
        <taxon>Spermatophyta</taxon>
        <taxon>Magnoliopsida</taxon>
        <taxon>eudicotyledons</taxon>
        <taxon>Gunneridae</taxon>
        <taxon>Pentapetalae</taxon>
        <taxon>asterids</taxon>
        <taxon>lamiids</taxon>
        <taxon>Lamiales</taxon>
        <taxon>Pedaliaceae</taxon>
        <taxon>Sesamum</taxon>
    </lineage>
</organism>
<dbReference type="InterPro" id="IPR043128">
    <property type="entry name" value="Rev_trsase/Diguanyl_cyclase"/>
</dbReference>
<reference evidence="1" key="1">
    <citation type="submission" date="2020-06" db="EMBL/GenBank/DDBJ databases">
        <authorList>
            <person name="Li T."/>
            <person name="Hu X."/>
            <person name="Zhang T."/>
            <person name="Song X."/>
            <person name="Zhang H."/>
            <person name="Dai N."/>
            <person name="Sheng W."/>
            <person name="Hou X."/>
            <person name="Wei L."/>
        </authorList>
    </citation>
    <scope>NUCLEOTIDE SEQUENCE</scope>
    <source>
        <strain evidence="1">3651</strain>
        <tissue evidence="1">Leaf</tissue>
    </source>
</reference>